<feature type="domain" description="BTB" evidence="3">
    <location>
        <begin position="479"/>
        <end position="538"/>
    </location>
</feature>
<keyword evidence="5" id="KW-1185">Reference proteome</keyword>
<dbReference type="InterPro" id="IPR011333">
    <property type="entry name" value="SKP1/BTB/POZ_sf"/>
</dbReference>
<evidence type="ECO:0000313" key="4">
    <source>
        <dbReference type="EMBL" id="RYR00731.1"/>
    </source>
</evidence>
<evidence type="ECO:0000256" key="1">
    <source>
        <dbReference type="ARBA" id="ARBA00004184"/>
    </source>
</evidence>
<evidence type="ECO:0000313" key="5">
    <source>
        <dbReference type="Proteomes" id="UP000289738"/>
    </source>
</evidence>
<dbReference type="AlphaFoldDB" id="A0A444YFR6"/>
<dbReference type="Gene3D" id="3.30.710.10">
    <property type="entry name" value="Potassium Channel Kv1.1, Chain A"/>
    <property type="match status" value="2"/>
</dbReference>
<proteinExistence type="predicted"/>
<dbReference type="SUPFAM" id="SSF54695">
    <property type="entry name" value="POZ domain"/>
    <property type="match status" value="2"/>
</dbReference>
<dbReference type="Proteomes" id="UP000289738">
    <property type="component" value="Chromosome B07"/>
</dbReference>
<gene>
    <name evidence="4" type="ORF">Ahy_B07g088857</name>
</gene>
<dbReference type="EMBL" id="SDMP01000017">
    <property type="protein sequence ID" value="RYR00731.1"/>
    <property type="molecule type" value="Genomic_DNA"/>
</dbReference>
<dbReference type="InterPro" id="IPR044714">
    <property type="entry name" value="AtSIBP1-like"/>
</dbReference>
<dbReference type="PROSITE" id="PS50097">
    <property type="entry name" value="BTB"/>
    <property type="match status" value="2"/>
</dbReference>
<organism evidence="4 5">
    <name type="scientific">Arachis hypogaea</name>
    <name type="common">Peanut</name>
    <dbReference type="NCBI Taxonomy" id="3818"/>
    <lineage>
        <taxon>Eukaryota</taxon>
        <taxon>Viridiplantae</taxon>
        <taxon>Streptophyta</taxon>
        <taxon>Embryophyta</taxon>
        <taxon>Tracheophyta</taxon>
        <taxon>Spermatophyta</taxon>
        <taxon>Magnoliopsida</taxon>
        <taxon>eudicotyledons</taxon>
        <taxon>Gunneridae</taxon>
        <taxon>Pentapetalae</taxon>
        <taxon>rosids</taxon>
        <taxon>fabids</taxon>
        <taxon>Fabales</taxon>
        <taxon>Fabaceae</taxon>
        <taxon>Papilionoideae</taxon>
        <taxon>50 kb inversion clade</taxon>
        <taxon>dalbergioids sensu lato</taxon>
        <taxon>Dalbergieae</taxon>
        <taxon>Pterocarpus clade</taxon>
        <taxon>Arachis</taxon>
    </lineage>
</organism>
<dbReference type="PANTHER" id="PTHR46672:SF4">
    <property type="entry name" value="OS08G0495500 PROTEIN"/>
    <property type="match status" value="1"/>
</dbReference>
<accession>A0A444YFR6</accession>
<sequence>MIRDKLLINREGFVWGIEVLLPGRFIIHVEFLNLKTSSSNEHERTLFQMQNRNYLSSCTSTMHIQFRNFSMDWAASCITLSAKIRDKVPIASFVIRIIDSAKDRKVLAKLDIQIIETKSYLLETQGTDVCSIWPTKIMNQKPNSAVLESVGRMLTEKIHTDITINASDGSIGAHRAVLAARSPVFHSMFKHNLKENHDSNINISDMSIESCQAFINYLYGIIEDEEFFKHRLELLHAANKYDICGLRDVCSESLAEDIDSSNVLERLQDSYMYQLPKLKLHCMQYLVKFGRIFDIKDDFNAFLQTVDKDLVIQLLGEALSMNDSAYRVETICRLAQWRIDNLASCTYCKSDPFTIAIWNWHLCVERNRVSCVKLFPEATNNLPLSSFVIRLLSSVKDRKALAQLEVRDKLLSSREGFVWGIEVPLPGRFIIHVEFLDLKTSSSNGEDICSIWPNRIMQQRSNSAALESLSRMLMEGMHTDITINASDGSIGAHRAVLAARSPVFRSMFSHDLKENDDSTINISDMSTESCQAFINYLYGIIEHQEFLMHRLELVRAADKYDICDLRDVCHESLVEDIDSSNVLERLQNAYLYGLPKLKISCMQYLVKFGKIFDIRDDFIVFLQTADRDLITQIFYEVLSVWNGF</sequence>
<comment type="caution">
    <text evidence="4">The sequence shown here is derived from an EMBL/GenBank/DDBJ whole genome shotgun (WGS) entry which is preliminary data.</text>
</comment>
<reference evidence="4 5" key="1">
    <citation type="submission" date="2019-01" db="EMBL/GenBank/DDBJ databases">
        <title>Sequencing of cultivated peanut Arachis hypogaea provides insights into genome evolution and oil improvement.</title>
        <authorList>
            <person name="Chen X."/>
        </authorList>
    </citation>
    <scope>NUCLEOTIDE SEQUENCE [LARGE SCALE GENOMIC DNA]</scope>
    <source>
        <strain evidence="5">cv. Fuhuasheng</strain>
        <tissue evidence="4">Leaves</tissue>
    </source>
</reference>
<feature type="domain" description="BTB" evidence="3">
    <location>
        <begin position="160"/>
        <end position="219"/>
    </location>
</feature>
<evidence type="ECO:0000256" key="2">
    <source>
        <dbReference type="ARBA" id="ARBA00004906"/>
    </source>
</evidence>
<evidence type="ECO:0000259" key="3">
    <source>
        <dbReference type="PROSITE" id="PS50097"/>
    </source>
</evidence>
<protein>
    <recommendedName>
        <fullName evidence="3">BTB domain-containing protein</fullName>
    </recommendedName>
</protein>
<dbReference type="STRING" id="3818.A0A444YFR6"/>
<dbReference type="CDD" id="cd18186">
    <property type="entry name" value="BTB_POZ_ZBTB_KLHL-like"/>
    <property type="match status" value="2"/>
</dbReference>
<name>A0A444YFR6_ARAHY</name>
<dbReference type="SMART" id="SM00225">
    <property type="entry name" value="BTB"/>
    <property type="match status" value="2"/>
</dbReference>
<dbReference type="InterPro" id="IPR000210">
    <property type="entry name" value="BTB/POZ_dom"/>
</dbReference>
<dbReference type="Pfam" id="PF00651">
    <property type="entry name" value="BTB"/>
    <property type="match status" value="2"/>
</dbReference>
<dbReference type="GO" id="GO:0012505">
    <property type="term" value="C:endomembrane system"/>
    <property type="evidence" value="ECO:0007669"/>
    <property type="project" value="UniProtKB-SubCell"/>
</dbReference>
<comment type="subcellular location">
    <subcellularLocation>
        <location evidence="1">Endomembrane system</location>
        <topology evidence="1">Peripheral membrane protein</topology>
    </subcellularLocation>
</comment>
<comment type="pathway">
    <text evidence="2">Protein modification; protein ubiquitination.</text>
</comment>
<dbReference type="PANTHER" id="PTHR46672">
    <property type="entry name" value="OS08G0495500 PROTEIN-RELATED"/>
    <property type="match status" value="1"/>
</dbReference>